<organism evidence="2 3">
    <name type="scientific">Clostridium polyendosporum</name>
    <dbReference type="NCBI Taxonomy" id="69208"/>
    <lineage>
        <taxon>Bacteria</taxon>
        <taxon>Bacillati</taxon>
        <taxon>Bacillota</taxon>
        <taxon>Clostridia</taxon>
        <taxon>Eubacteriales</taxon>
        <taxon>Clostridiaceae</taxon>
        <taxon>Clostridium</taxon>
    </lineage>
</organism>
<comment type="caution">
    <text evidence="2">The sequence shown here is derived from an EMBL/GenBank/DDBJ whole genome shotgun (WGS) entry which is preliminary data.</text>
</comment>
<dbReference type="SUPFAM" id="SSF51306">
    <property type="entry name" value="LexA/Signal peptidase"/>
    <property type="match status" value="1"/>
</dbReference>
<keyword evidence="1" id="KW-0812">Transmembrane</keyword>
<dbReference type="InterPro" id="IPR036286">
    <property type="entry name" value="LexA/Signal_pep-like_sf"/>
</dbReference>
<evidence type="ECO:0008006" key="4">
    <source>
        <dbReference type="Google" id="ProtNLM"/>
    </source>
</evidence>
<protein>
    <recommendedName>
        <fullName evidence="4">Peptidase S24/S26A/S26B/S26C domain-containing protein</fullName>
    </recommendedName>
</protein>
<accession>A0A919S0S4</accession>
<dbReference type="EMBL" id="BOPZ01000014">
    <property type="protein sequence ID" value="GIM29186.1"/>
    <property type="molecule type" value="Genomic_DNA"/>
</dbReference>
<evidence type="ECO:0000313" key="2">
    <source>
        <dbReference type="EMBL" id="GIM29186.1"/>
    </source>
</evidence>
<dbReference type="Gene3D" id="2.10.109.10">
    <property type="entry name" value="Umud Fragment, subunit A"/>
    <property type="match status" value="1"/>
</dbReference>
<name>A0A919S0S4_9CLOT</name>
<gene>
    <name evidence="2" type="ORF">CPJCM30710_18520</name>
</gene>
<keyword evidence="1" id="KW-1133">Transmembrane helix</keyword>
<proteinExistence type="predicted"/>
<keyword evidence="1" id="KW-0472">Membrane</keyword>
<keyword evidence="3" id="KW-1185">Reference proteome</keyword>
<evidence type="ECO:0000313" key="3">
    <source>
        <dbReference type="Proteomes" id="UP000679179"/>
    </source>
</evidence>
<feature type="transmembrane region" description="Helical" evidence="1">
    <location>
        <begin position="28"/>
        <end position="48"/>
    </location>
</feature>
<evidence type="ECO:0000256" key="1">
    <source>
        <dbReference type="SAM" id="Phobius"/>
    </source>
</evidence>
<sequence length="51" mass="5875">MFKDGSPTLKRLNLKERIPYLMPKNSKYLFISLVDKEVVILGVVVGIVKKR</sequence>
<reference evidence="2" key="1">
    <citation type="submission" date="2021-03" db="EMBL/GenBank/DDBJ databases">
        <title>Taxonomic study of Clostridium polyendosporum from meadow-gley soil under rice.</title>
        <authorList>
            <person name="Kobayashi H."/>
            <person name="Tanizawa Y."/>
            <person name="Yagura M."/>
        </authorList>
    </citation>
    <scope>NUCLEOTIDE SEQUENCE</scope>
    <source>
        <strain evidence="2">JCM 30710</strain>
    </source>
</reference>
<dbReference type="Proteomes" id="UP000679179">
    <property type="component" value="Unassembled WGS sequence"/>
</dbReference>
<dbReference type="AlphaFoldDB" id="A0A919S0S4"/>